<keyword evidence="3" id="KW-1185">Reference proteome</keyword>
<gene>
    <name evidence="2" type="ORF">E5Z02_16780</name>
</gene>
<evidence type="ECO:0008006" key="4">
    <source>
        <dbReference type="Google" id="ProtNLM"/>
    </source>
</evidence>
<feature type="region of interest" description="Disordered" evidence="1">
    <location>
        <begin position="103"/>
        <end position="125"/>
    </location>
</feature>
<name>A0ABY2PFE7_9ACTN</name>
<evidence type="ECO:0000256" key="1">
    <source>
        <dbReference type="SAM" id="MobiDB-lite"/>
    </source>
</evidence>
<evidence type="ECO:0000313" key="2">
    <source>
        <dbReference type="EMBL" id="TGZ09165.1"/>
    </source>
</evidence>
<dbReference type="Proteomes" id="UP000306274">
    <property type="component" value="Unassembled WGS sequence"/>
</dbReference>
<sequence length="125" mass="13934">MYYRALNNGTRGKNGRVTALSPERKRALEERRMSWESVWAAKPGRDVTDAEAGRLEGLPPQALGPEIIRLVDEENVTQSSIADALGTRRSTFNSQVKAYRESGTWPVTSRRLRTVPPQGHATATR</sequence>
<dbReference type="EMBL" id="SRZK01000150">
    <property type="protein sequence ID" value="TGZ09165.1"/>
    <property type="molecule type" value="Genomic_DNA"/>
</dbReference>
<proteinExistence type="predicted"/>
<reference evidence="2 3" key="1">
    <citation type="submission" date="2019-04" db="EMBL/GenBank/DDBJ databases">
        <title>Streptomyces rhizosphaericola sp. nov., an actinobacterium isolated from the wheat rhizosphere.</title>
        <authorList>
            <person name="Vargas Hoyos H.A."/>
            <person name="Santos S.N."/>
            <person name="Genuario D.B."/>
            <person name="Melo I.S."/>
            <person name="Da Silva L.J."/>
            <person name="Da Silva F.S.P."/>
            <person name="Zucchi T.D."/>
        </authorList>
    </citation>
    <scope>NUCLEOTIDE SEQUENCE [LARGE SCALE GENOMIC DNA]</scope>
    <source>
        <strain evidence="2 3">1AS2c</strain>
    </source>
</reference>
<comment type="caution">
    <text evidence="2">The sequence shown here is derived from an EMBL/GenBank/DDBJ whole genome shotgun (WGS) entry which is preliminary data.</text>
</comment>
<accession>A0ABY2PFE7</accession>
<organism evidence="2 3">
    <name type="scientific">Streptomyces rhizosphaericola</name>
    <dbReference type="NCBI Taxonomy" id="2564098"/>
    <lineage>
        <taxon>Bacteria</taxon>
        <taxon>Bacillati</taxon>
        <taxon>Actinomycetota</taxon>
        <taxon>Actinomycetes</taxon>
        <taxon>Kitasatosporales</taxon>
        <taxon>Streptomycetaceae</taxon>
        <taxon>Streptomyces</taxon>
    </lineage>
</organism>
<dbReference type="RefSeq" id="WP_136016529.1">
    <property type="nucleotide sequence ID" value="NZ_SRZK01000150.1"/>
</dbReference>
<protein>
    <recommendedName>
        <fullName evidence="4">Winged helix-turn-helix transcriptional regulator</fullName>
    </recommendedName>
</protein>
<feature type="region of interest" description="Disordered" evidence="1">
    <location>
        <begin position="1"/>
        <end position="25"/>
    </location>
</feature>
<evidence type="ECO:0000313" key="3">
    <source>
        <dbReference type="Proteomes" id="UP000306274"/>
    </source>
</evidence>